<evidence type="ECO:0000256" key="1">
    <source>
        <dbReference type="ARBA" id="ARBA00000085"/>
    </source>
</evidence>
<accession>A0ABD5ZB77</accession>
<dbReference type="Gene3D" id="3.30.565.10">
    <property type="entry name" value="Histidine kinase-like ATPase, C-terminal domain"/>
    <property type="match status" value="1"/>
</dbReference>
<keyword evidence="6" id="KW-0902">Two-component regulatory system</keyword>
<evidence type="ECO:0000256" key="7">
    <source>
        <dbReference type="SAM" id="Phobius"/>
    </source>
</evidence>
<feature type="transmembrane region" description="Helical" evidence="7">
    <location>
        <begin position="12"/>
        <end position="31"/>
    </location>
</feature>
<dbReference type="InterPro" id="IPR000014">
    <property type="entry name" value="PAS"/>
</dbReference>
<dbReference type="InterPro" id="IPR036890">
    <property type="entry name" value="HATPase_C_sf"/>
</dbReference>
<keyword evidence="7" id="KW-0812">Transmembrane</keyword>
<reference evidence="9 10" key="1">
    <citation type="journal article" date="2019" name="Int. J. Syst. Evol. Microbiol.">
        <title>The Global Catalogue of Microorganisms (GCM) 10K type strain sequencing project: providing services to taxonomists for standard genome sequencing and annotation.</title>
        <authorList>
            <consortium name="The Broad Institute Genomics Platform"/>
            <consortium name="The Broad Institute Genome Sequencing Center for Infectious Disease"/>
            <person name="Wu L."/>
            <person name="Ma J."/>
        </authorList>
    </citation>
    <scope>NUCLEOTIDE SEQUENCE [LARGE SCALE GENOMIC DNA]</scope>
    <source>
        <strain evidence="9 10">DSM 29988</strain>
    </source>
</reference>
<name>A0ABD5ZB77_9EURY</name>
<dbReference type="InterPro" id="IPR003594">
    <property type="entry name" value="HATPase_dom"/>
</dbReference>
<feature type="transmembrane region" description="Helical" evidence="7">
    <location>
        <begin position="152"/>
        <end position="176"/>
    </location>
</feature>
<dbReference type="Gene3D" id="3.30.450.20">
    <property type="entry name" value="PAS domain"/>
    <property type="match status" value="1"/>
</dbReference>
<dbReference type="InterPro" id="IPR004358">
    <property type="entry name" value="Sig_transdc_His_kin-like_C"/>
</dbReference>
<dbReference type="InterPro" id="IPR003661">
    <property type="entry name" value="HisK_dim/P_dom"/>
</dbReference>
<dbReference type="RefSeq" id="WP_390221798.1">
    <property type="nucleotide sequence ID" value="NZ_JBHTAA010000001.1"/>
</dbReference>
<dbReference type="SUPFAM" id="SSF47384">
    <property type="entry name" value="Homodimeric domain of signal transducing histidine kinase"/>
    <property type="match status" value="1"/>
</dbReference>
<feature type="transmembrane region" description="Helical" evidence="7">
    <location>
        <begin position="107"/>
        <end position="132"/>
    </location>
</feature>
<evidence type="ECO:0000256" key="2">
    <source>
        <dbReference type="ARBA" id="ARBA00012438"/>
    </source>
</evidence>
<keyword evidence="7" id="KW-1133">Transmembrane helix</keyword>
<dbReference type="AlphaFoldDB" id="A0ABD5ZB77"/>
<evidence type="ECO:0000256" key="4">
    <source>
        <dbReference type="ARBA" id="ARBA00022679"/>
    </source>
</evidence>
<dbReference type="Proteomes" id="UP001596481">
    <property type="component" value="Unassembled WGS sequence"/>
</dbReference>
<dbReference type="InterPro" id="IPR031621">
    <property type="entry name" value="HisKA_7TM"/>
</dbReference>
<dbReference type="SUPFAM" id="SSF55874">
    <property type="entry name" value="ATPase domain of HSP90 chaperone/DNA topoisomerase II/histidine kinase"/>
    <property type="match status" value="1"/>
</dbReference>
<keyword evidence="3" id="KW-0597">Phosphoprotein</keyword>
<keyword evidence="7" id="KW-0472">Membrane</keyword>
<dbReference type="EMBL" id="JBHTAA010000001">
    <property type="protein sequence ID" value="MFC7202500.1"/>
    <property type="molecule type" value="Genomic_DNA"/>
</dbReference>
<feature type="domain" description="Histidine kinase" evidence="8">
    <location>
        <begin position="364"/>
        <end position="554"/>
    </location>
</feature>
<dbReference type="SUPFAM" id="SSF55785">
    <property type="entry name" value="PYP-like sensor domain (PAS domain)"/>
    <property type="match status" value="1"/>
</dbReference>
<dbReference type="PROSITE" id="PS50109">
    <property type="entry name" value="HIS_KIN"/>
    <property type="match status" value="1"/>
</dbReference>
<dbReference type="InterPro" id="IPR036097">
    <property type="entry name" value="HisK_dim/P_sf"/>
</dbReference>
<feature type="transmembrane region" description="Helical" evidence="7">
    <location>
        <begin position="74"/>
        <end position="95"/>
    </location>
</feature>
<dbReference type="NCBIfam" id="TIGR00229">
    <property type="entry name" value="sensory_box"/>
    <property type="match status" value="1"/>
</dbReference>
<dbReference type="GO" id="GO:0000160">
    <property type="term" value="P:phosphorelay signal transduction system"/>
    <property type="evidence" value="ECO:0007669"/>
    <property type="project" value="UniProtKB-KW"/>
</dbReference>
<dbReference type="Gene3D" id="1.10.287.130">
    <property type="match status" value="1"/>
</dbReference>
<dbReference type="SMART" id="SM00387">
    <property type="entry name" value="HATPase_c"/>
    <property type="match status" value="1"/>
</dbReference>
<dbReference type="CDD" id="cd00130">
    <property type="entry name" value="PAS"/>
    <property type="match status" value="1"/>
</dbReference>
<dbReference type="GO" id="GO:0004673">
    <property type="term" value="F:protein histidine kinase activity"/>
    <property type="evidence" value="ECO:0007669"/>
    <property type="project" value="UniProtKB-EC"/>
</dbReference>
<dbReference type="PANTHER" id="PTHR43711:SF1">
    <property type="entry name" value="HISTIDINE KINASE 1"/>
    <property type="match status" value="1"/>
</dbReference>
<protein>
    <recommendedName>
        <fullName evidence="2">histidine kinase</fullName>
        <ecNumber evidence="2">2.7.13.3</ecNumber>
    </recommendedName>
</protein>
<dbReference type="InterPro" id="IPR013656">
    <property type="entry name" value="PAS_4"/>
</dbReference>
<dbReference type="Pfam" id="PF00512">
    <property type="entry name" value="HisKA"/>
    <property type="match status" value="1"/>
</dbReference>
<sequence length="569" mass="61974">MYSAADWQVTPYTLPLGVGAALFVVLGVHLLRRNDANRALPGATQGALLLLASGFWMGVYALELSRTDFATVVLLNQVQYLGIAPVPLLWFAYILRHTGIEDVPKPVWAALSGVPLVTVALVFTNSVHNLIWDGLALSNELGYVVLVNDHNIGFLAFIIYAYTLIVIGVGLLLRTLLVADELFQKQTVGLLVGGLVPAVAGLVYISDYNPTPGLNLPALAFSLAAGAVAWSVYRHRLFTLVPIAWELAAESMKGGAIVIDDRDRVLDANPTGERYLSADLAACYGRPIDELVASSIATALTTESSVETTVEIDGREHDVLVSSTPLSGGPTAGRLVVIRDITEQKSRERRLERQNDRLEEFASVVSHDLRNPLTVASGYLELARETGDDEYFDRVEDSHDRMEEIIEDLLTLARQGETLSDLSPVGVQTIAREAWDSVAAQQATLDVNVEQTIDADRGRFRQLFENLFRNSIEHGSPTGDVHIRVGALENGFFVEDDGPGIPESERERVFERGYTTHEDGTGFGLPIIRSIADAHGWDVELTTGDEGGARFEFTGVEFSTADVDATTND</sequence>
<dbReference type="EC" id="2.7.13.3" evidence="2"/>
<dbReference type="InterPro" id="IPR035965">
    <property type="entry name" value="PAS-like_dom_sf"/>
</dbReference>
<dbReference type="PRINTS" id="PR00344">
    <property type="entry name" value="BCTRLSENSOR"/>
</dbReference>
<dbReference type="Pfam" id="PF02518">
    <property type="entry name" value="HATPase_c"/>
    <property type="match status" value="1"/>
</dbReference>
<dbReference type="InterPro" id="IPR005467">
    <property type="entry name" value="His_kinase_dom"/>
</dbReference>
<dbReference type="PANTHER" id="PTHR43711">
    <property type="entry name" value="TWO-COMPONENT HISTIDINE KINASE"/>
    <property type="match status" value="1"/>
</dbReference>
<feature type="transmembrane region" description="Helical" evidence="7">
    <location>
        <begin position="43"/>
        <end position="62"/>
    </location>
</feature>
<feature type="transmembrane region" description="Helical" evidence="7">
    <location>
        <begin position="212"/>
        <end position="233"/>
    </location>
</feature>
<proteinExistence type="predicted"/>
<comment type="catalytic activity">
    <reaction evidence="1">
        <text>ATP + protein L-histidine = ADP + protein N-phospho-L-histidine.</text>
        <dbReference type="EC" id="2.7.13.3"/>
    </reaction>
</comment>
<dbReference type="InterPro" id="IPR050736">
    <property type="entry name" value="Sensor_HK_Regulatory"/>
</dbReference>
<comment type="caution">
    <text evidence="9">The sequence shown here is derived from an EMBL/GenBank/DDBJ whole genome shotgun (WGS) entry which is preliminary data.</text>
</comment>
<evidence type="ECO:0000256" key="3">
    <source>
        <dbReference type="ARBA" id="ARBA00022553"/>
    </source>
</evidence>
<evidence type="ECO:0000313" key="9">
    <source>
        <dbReference type="EMBL" id="MFC7202500.1"/>
    </source>
</evidence>
<evidence type="ECO:0000256" key="6">
    <source>
        <dbReference type="ARBA" id="ARBA00023012"/>
    </source>
</evidence>
<keyword evidence="4" id="KW-0808">Transferase</keyword>
<evidence type="ECO:0000256" key="5">
    <source>
        <dbReference type="ARBA" id="ARBA00022777"/>
    </source>
</evidence>
<dbReference type="Pfam" id="PF16927">
    <property type="entry name" value="HisKA_7TM"/>
    <property type="match status" value="1"/>
</dbReference>
<evidence type="ECO:0000313" key="10">
    <source>
        <dbReference type="Proteomes" id="UP001596481"/>
    </source>
</evidence>
<keyword evidence="10" id="KW-1185">Reference proteome</keyword>
<organism evidence="9 10">
    <name type="scientific">Haloferax namakaokahaiae</name>
    <dbReference type="NCBI Taxonomy" id="1748331"/>
    <lineage>
        <taxon>Archaea</taxon>
        <taxon>Methanobacteriati</taxon>
        <taxon>Methanobacteriota</taxon>
        <taxon>Stenosarchaea group</taxon>
        <taxon>Halobacteria</taxon>
        <taxon>Halobacteriales</taxon>
        <taxon>Haloferacaceae</taxon>
        <taxon>Haloferax</taxon>
    </lineage>
</organism>
<gene>
    <name evidence="9" type="ORF">ACFQJC_03170</name>
</gene>
<evidence type="ECO:0000259" key="8">
    <source>
        <dbReference type="PROSITE" id="PS50109"/>
    </source>
</evidence>
<dbReference type="Pfam" id="PF08448">
    <property type="entry name" value="PAS_4"/>
    <property type="match status" value="1"/>
</dbReference>
<dbReference type="CDD" id="cd00075">
    <property type="entry name" value="HATPase"/>
    <property type="match status" value="1"/>
</dbReference>
<dbReference type="SMART" id="SM00388">
    <property type="entry name" value="HisKA"/>
    <property type="match status" value="1"/>
</dbReference>
<keyword evidence="5 9" id="KW-0418">Kinase</keyword>
<feature type="transmembrane region" description="Helical" evidence="7">
    <location>
        <begin position="188"/>
        <end position="206"/>
    </location>
</feature>
<dbReference type="CDD" id="cd00082">
    <property type="entry name" value="HisKA"/>
    <property type="match status" value="1"/>
</dbReference>